<dbReference type="Proteomes" id="UP000827872">
    <property type="component" value="Linkage Group LG01"/>
</dbReference>
<organism evidence="1 2">
    <name type="scientific">Sphaerodactylus townsendi</name>
    <dbReference type="NCBI Taxonomy" id="933632"/>
    <lineage>
        <taxon>Eukaryota</taxon>
        <taxon>Metazoa</taxon>
        <taxon>Chordata</taxon>
        <taxon>Craniata</taxon>
        <taxon>Vertebrata</taxon>
        <taxon>Euteleostomi</taxon>
        <taxon>Lepidosauria</taxon>
        <taxon>Squamata</taxon>
        <taxon>Bifurcata</taxon>
        <taxon>Gekkota</taxon>
        <taxon>Sphaerodactylidae</taxon>
        <taxon>Sphaerodactylus</taxon>
    </lineage>
</organism>
<gene>
    <name evidence="1" type="ORF">K3G42_008047</name>
</gene>
<reference evidence="1" key="1">
    <citation type="submission" date="2021-08" db="EMBL/GenBank/DDBJ databases">
        <title>The first chromosome-level gecko genome reveals the dynamic sex chromosomes of Neotropical dwarf geckos (Sphaerodactylidae: Sphaerodactylus).</title>
        <authorList>
            <person name="Pinto B.J."/>
            <person name="Keating S.E."/>
            <person name="Gamble T."/>
        </authorList>
    </citation>
    <scope>NUCLEOTIDE SEQUENCE</scope>
    <source>
        <strain evidence="1">TG3544</strain>
    </source>
</reference>
<comment type="caution">
    <text evidence="1">The sequence shown here is derived from an EMBL/GenBank/DDBJ whole genome shotgun (WGS) entry which is preliminary data.</text>
</comment>
<sequence>MGCATSKQTLSTEAVDEQGPASESAGKKKGKSISIKVNSDNFEQKPKEQKSDQHETMKIRVIWRRVSIFGGGRRDSGKSKANSDIELPGPSEYFPAPQAKSPQI</sequence>
<evidence type="ECO:0000313" key="1">
    <source>
        <dbReference type="EMBL" id="KAH8015740.1"/>
    </source>
</evidence>
<keyword evidence="2" id="KW-1185">Reference proteome</keyword>
<dbReference type="EMBL" id="CM037614">
    <property type="protein sequence ID" value="KAH8015740.1"/>
    <property type="molecule type" value="Genomic_DNA"/>
</dbReference>
<proteinExistence type="predicted"/>
<accession>A0ACB8G7J0</accession>
<name>A0ACB8G7J0_9SAUR</name>
<protein>
    <submittedName>
        <fullName evidence="1">Uncharacterized protein</fullName>
    </submittedName>
</protein>
<evidence type="ECO:0000313" key="2">
    <source>
        <dbReference type="Proteomes" id="UP000827872"/>
    </source>
</evidence>